<dbReference type="Pfam" id="PF01627">
    <property type="entry name" value="Hpt"/>
    <property type="match status" value="1"/>
</dbReference>
<reference evidence="4 5" key="1">
    <citation type="submission" date="2019-01" db="EMBL/GenBank/DDBJ databases">
        <title>Sphingorhabdus lacus sp.nov., isolated from an oligotrophic freshwater lake.</title>
        <authorList>
            <person name="Park M."/>
        </authorList>
    </citation>
    <scope>NUCLEOTIDE SEQUENCE [LARGE SCALE GENOMIC DNA]</scope>
    <source>
        <strain evidence="4 5">IMCC26285</strain>
    </source>
</reference>
<evidence type="ECO:0000313" key="4">
    <source>
        <dbReference type="EMBL" id="MVZ98182.1"/>
    </source>
</evidence>
<organism evidence="4 5">
    <name type="scientific">Sphingorhabdus profundilacus</name>
    <dbReference type="NCBI Taxonomy" id="2509718"/>
    <lineage>
        <taxon>Bacteria</taxon>
        <taxon>Pseudomonadati</taxon>
        <taxon>Pseudomonadota</taxon>
        <taxon>Alphaproteobacteria</taxon>
        <taxon>Sphingomonadales</taxon>
        <taxon>Sphingomonadaceae</taxon>
        <taxon>Sphingorhabdus</taxon>
    </lineage>
</organism>
<dbReference type="Gene3D" id="1.20.120.160">
    <property type="entry name" value="HPT domain"/>
    <property type="match status" value="1"/>
</dbReference>
<dbReference type="CDD" id="cd00088">
    <property type="entry name" value="HPT"/>
    <property type="match status" value="1"/>
</dbReference>
<feature type="modified residue" description="Phosphohistidine" evidence="2">
    <location>
        <position position="86"/>
    </location>
</feature>
<dbReference type="SUPFAM" id="SSF47226">
    <property type="entry name" value="Histidine-containing phosphotransfer domain, HPT domain"/>
    <property type="match status" value="1"/>
</dbReference>
<dbReference type="AlphaFoldDB" id="A0A6I4LXL3"/>
<keyword evidence="5" id="KW-1185">Reference proteome</keyword>
<keyword evidence="1" id="KW-0902">Two-component regulatory system</keyword>
<dbReference type="EMBL" id="SDWJ01000002">
    <property type="protein sequence ID" value="MVZ98182.1"/>
    <property type="molecule type" value="Genomic_DNA"/>
</dbReference>
<dbReference type="PROSITE" id="PS50894">
    <property type="entry name" value="HPT"/>
    <property type="match status" value="1"/>
</dbReference>
<dbReference type="OrthoDB" id="7448591at2"/>
<evidence type="ECO:0000259" key="3">
    <source>
        <dbReference type="PROSITE" id="PS50894"/>
    </source>
</evidence>
<dbReference type="Proteomes" id="UP000471147">
    <property type="component" value="Unassembled WGS sequence"/>
</dbReference>
<accession>A0A6I4LXL3</accession>
<sequence>MCQRSVYLSHCKGNRQDHFRCPWSSALTEKPDDLIDWKTFTETRNLLGAGFVRILGYFREDGTKSVAAIEEALRLKDSAKLVIPAHTLKGESWQFGADKLALLAEEIEMAARHYVEIQIDPSELVEKIVRLRPVFEATLSALESEASPLVERRPVSFGQRNALGGMSYG</sequence>
<gene>
    <name evidence="4" type="ORF">EUU23_10805</name>
</gene>
<feature type="domain" description="HPt" evidence="3">
    <location>
        <begin position="47"/>
        <end position="142"/>
    </location>
</feature>
<proteinExistence type="predicted"/>
<evidence type="ECO:0000313" key="5">
    <source>
        <dbReference type="Proteomes" id="UP000471147"/>
    </source>
</evidence>
<keyword evidence="2" id="KW-0597">Phosphoprotein</keyword>
<name>A0A6I4LXL3_9SPHN</name>
<evidence type="ECO:0000256" key="1">
    <source>
        <dbReference type="ARBA" id="ARBA00023012"/>
    </source>
</evidence>
<evidence type="ECO:0000256" key="2">
    <source>
        <dbReference type="PROSITE-ProRule" id="PRU00110"/>
    </source>
</evidence>
<dbReference type="InterPro" id="IPR036641">
    <property type="entry name" value="HPT_dom_sf"/>
</dbReference>
<dbReference type="GO" id="GO:0004672">
    <property type="term" value="F:protein kinase activity"/>
    <property type="evidence" value="ECO:0007669"/>
    <property type="project" value="UniProtKB-ARBA"/>
</dbReference>
<protein>
    <submittedName>
        <fullName evidence="4">Hpt domain-containing protein</fullName>
    </submittedName>
</protein>
<comment type="caution">
    <text evidence="4">The sequence shown here is derived from an EMBL/GenBank/DDBJ whole genome shotgun (WGS) entry which is preliminary data.</text>
</comment>
<dbReference type="InterPro" id="IPR008207">
    <property type="entry name" value="Sig_transdc_His_kin_Hpt_dom"/>
</dbReference>
<dbReference type="GO" id="GO:0000160">
    <property type="term" value="P:phosphorelay signal transduction system"/>
    <property type="evidence" value="ECO:0007669"/>
    <property type="project" value="UniProtKB-KW"/>
</dbReference>